<dbReference type="Proteomes" id="UP001298424">
    <property type="component" value="Unassembled WGS sequence"/>
</dbReference>
<accession>A0ABS9NNW4</accession>
<evidence type="ECO:0008006" key="4">
    <source>
        <dbReference type="Google" id="ProtNLM"/>
    </source>
</evidence>
<gene>
    <name evidence="2" type="ORF">MB824_08205</name>
</gene>
<feature type="chain" id="PRO_5045562785" description="Zn-dependent protease, contains TPR repeats" evidence="1">
    <location>
        <begin position="20"/>
        <end position="234"/>
    </location>
</feature>
<evidence type="ECO:0000256" key="1">
    <source>
        <dbReference type="SAM" id="SignalP"/>
    </source>
</evidence>
<name>A0ABS9NNW4_9NEIS</name>
<organism evidence="2 3">
    <name type="scientific">Kingella pumchi</name>
    <dbReference type="NCBI Taxonomy" id="2779506"/>
    <lineage>
        <taxon>Bacteria</taxon>
        <taxon>Pseudomonadati</taxon>
        <taxon>Pseudomonadota</taxon>
        <taxon>Betaproteobacteria</taxon>
        <taxon>Neisseriales</taxon>
        <taxon>Neisseriaceae</taxon>
        <taxon>Kingella</taxon>
    </lineage>
</organism>
<evidence type="ECO:0000313" key="2">
    <source>
        <dbReference type="EMBL" id="MCG6504478.1"/>
    </source>
</evidence>
<dbReference type="RefSeq" id="WP_238747954.1">
    <property type="nucleotide sequence ID" value="NZ_JAKOOW010000026.1"/>
</dbReference>
<sequence>MKKTLAALMIGALALPLAAAPYRALNPDSLISGNPKKPPISVNLGGVETAIRNLSAVAGDYPPRFDNENDRRRAIADLGPLGVVLDSMVENTAPKGGAKASAAYLASLAMRARFHWIGHNLDQPGHAAKADADYRRRIELAAAPQEKAFYQELHGRFLSSTGQLPRAISQLEAARKAGRKEAAMPLGMAYLMSGQKAKSLPLLREHVRNFPQDKQAKELLSAAENGRVEMKTVK</sequence>
<keyword evidence="1" id="KW-0732">Signal</keyword>
<comment type="caution">
    <text evidence="2">The sequence shown here is derived from an EMBL/GenBank/DDBJ whole genome shotgun (WGS) entry which is preliminary data.</text>
</comment>
<reference evidence="2 3" key="1">
    <citation type="submission" date="2022-02" db="EMBL/GenBank/DDBJ databases">
        <title>Genome sequence data of Kingella unionensis sp. nov. strain CICC 24913 (CCUG 75125).</title>
        <authorList>
            <person name="Xiao M."/>
        </authorList>
    </citation>
    <scope>NUCLEOTIDE SEQUENCE [LARGE SCALE GENOMIC DNA]</scope>
    <source>
        <strain evidence="2 3">CICC 24913</strain>
    </source>
</reference>
<proteinExistence type="predicted"/>
<dbReference type="EMBL" id="JAKOOW010000026">
    <property type="protein sequence ID" value="MCG6504478.1"/>
    <property type="molecule type" value="Genomic_DNA"/>
</dbReference>
<protein>
    <recommendedName>
        <fullName evidence="4">Zn-dependent protease, contains TPR repeats</fullName>
    </recommendedName>
</protein>
<dbReference type="InterPro" id="IPR011990">
    <property type="entry name" value="TPR-like_helical_dom_sf"/>
</dbReference>
<dbReference type="SUPFAM" id="SSF48452">
    <property type="entry name" value="TPR-like"/>
    <property type="match status" value="1"/>
</dbReference>
<feature type="signal peptide" evidence="1">
    <location>
        <begin position="1"/>
        <end position="19"/>
    </location>
</feature>
<keyword evidence="3" id="KW-1185">Reference proteome</keyword>
<dbReference type="Gene3D" id="1.25.40.10">
    <property type="entry name" value="Tetratricopeptide repeat domain"/>
    <property type="match status" value="1"/>
</dbReference>
<evidence type="ECO:0000313" key="3">
    <source>
        <dbReference type="Proteomes" id="UP001298424"/>
    </source>
</evidence>